<evidence type="ECO:0000256" key="4">
    <source>
        <dbReference type="ARBA" id="ARBA00022825"/>
    </source>
</evidence>
<evidence type="ECO:0000313" key="13">
    <source>
        <dbReference type="Proteomes" id="UP000199470"/>
    </source>
</evidence>
<dbReference type="PANTHER" id="PTHR10795">
    <property type="entry name" value="PROPROTEIN CONVERTASE SUBTILISIN/KEXIN"/>
    <property type="match status" value="1"/>
</dbReference>
<dbReference type="InterPro" id="IPR034197">
    <property type="entry name" value="Peptidases_S8_3"/>
</dbReference>
<evidence type="ECO:0000256" key="2">
    <source>
        <dbReference type="ARBA" id="ARBA00022670"/>
    </source>
</evidence>
<keyword evidence="13" id="KW-1185">Reference proteome</keyword>
<dbReference type="Gene3D" id="2.60.120.380">
    <property type="match status" value="1"/>
</dbReference>
<dbReference type="InterPro" id="IPR015500">
    <property type="entry name" value="Peptidase_S8_subtilisin-rel"/>
</dbReference>
<dbReference type="Pfam" id="PF02225">
    <property type="entry name" value="PA"/>
    <property type="match status" value="1"/>
</dbReference>
<dbReference type="GO" id="GO:0006508">
    <property type="term" value="P:proteolysis"/>
    <property type="evidence" value="ECO:0007669"/>
    <property type="project" value="UniProtKB-KW"/>
</dbReference>
<dbReference type="Pfam" id="PF17766">
    <property type="entry name" value="fn3_6"/>
    <property type="match status" value="1"/>
</dbReference>
<dbReference type="InterPro" id="IPR036852">
    <property type="entry name" value="Peptidase_S8/S53_dom_sf"/>
</dbReference>
<keyword evidence="7" id="KW-0732">Signal</keyword>
<evidence type="ECO:0000259" key="11">
    <source>
        <dbReference type="Pfam" id="PF17766"/>
    </source>
</evidence>
<dbReference type="Pfam" id="PF05922">
    <property type="entry name" value="Inhibitor_I9"/>
    <property type="match status" value="1"/>
</dbReference>
<dbReference type="InterPro" id="IPR023828">
    <property type="entry name" value="Peptidase_S8_Ser-AS"/>
</dbReference>
<feature type="active site" description="Charge relay system" evidence="5 6">
    <location>
        <position position="635"/>
    </location>
</feature>
<evidence type="ECO:0000259" key="9">
    <source>
        <dbReference type="Pfam" id="PF02225"/>
    </source>
</evidence>
<dbReference type="InterPro" id="IPR045051">
    <property type="entry name" value="SBT"/>
</dbReference>
<feature type="active site" description="Charge relay system" evidence="5 6">
    <location>
        <position position="180"/>
    </location>
</feature>
<keyword evidence="3 6" id="KW-0378">Hydrolase</keyword>
<dbReference type="PRINTS" id="PR00723">
    <property type="entry name" value="SUBTILISIN"/>
</dbReference>
<feature type="domain" description="Subtilisin-like protease fibronectin type-III" evidence="11">
    <location>
        <begin position="737"/>
        <end position="829"/>
    </location>
</feature>
<dbReference type="InterPro" id="IPR037045">
    <property type="entry name" value="S8pro/Inhibitor_I9_sf"/>
</dbReference>
<evidence type="ECO:0000256" key="3">
    <source>
        <dbReference type="ARBA" id="ARBA00022801"/>
    </source>
</evidence>
<dbReference type="CDD" id="cd04852">
    <property type="entry name" value="Peptidases_S8_3"/>
    <property type="match status" value="1"/>
</dbReference>
<evidence type="ECO:0000256" key="5">
    <source>
        <dbReference type="PIRSR" id="PIRSR615500-1"/>
    </source>
</evidence>
<evidence type="ECO:0000256" key="7">
    <source>
        <dbReference type="SAM" id="SignalP"/>
    </source>
</evidence>
<feature type="active site" description="Charge relay system" evidence="5 6">
    <location>
        <position position="273"/>
    </location>
</feature>
<keyword evidence="2 6" id="KW-0645">Protease</keyword>
<dbReference type="InterPro" id="IPR010259">
    <property type="entry name" value="S8pro/Inhibitor_I9"/>
</dbReference>
<dbReference type="InterPro" id="IPR046450">
    <property type="entry name" value="PA_dom_sf"/>
</dbReference>
<dbReference type="Gene3D" id="3.50.30.30">
    <property type="match status" value="1"/>
</dbReference>
<feature type="chain" id="PRO_5011589845" evidence="7">
    <location>
        <begin position="31"/>
        <end position="1076"/>
    </location>
</feature>
<dbReference type="STRING" id="758825.SAMN02982985_03923"/>
<proteinExistence type="inferred from homology"/>
<feature type="domain" description="Inhibitor I9" evidence="10">
    <location>
        <begin position="37"/>
        <end position="137"/>
    </location>
</feature>
<comment type="similarity">
    <text evidence="1 6">Belongs to the peptidase S8 family.</text>
</comment>
<evidence type="ECO:0000259" key="10">
    <source>
        <dbReference type="Pfam" id="PF05922"/>
    </source>
</evidence>
<dbReference type="PROSITE" id="PS51892">
    <property type="entry name" value="SUBTILASE"/>
    <property type="match status" value="1"/>
</dbReference>
<feature type="domain" description="Peptidase S8/S53" evidence="8">
    <location>
        <begin position="171"/>
        <end position="671"/>
    </location>
</feature>
<dbReference type="EMBL" id="FOTW01000019">
    <property type="protein sequence ID" value="SFM39481.1"/>
    <property type="molecule type" value="Genomic_DNA"/>
</dbReference>
<dbReference type="Gene3D" id="3.40.50.200">
    <property type="entry name" value="Peptidase S8/S53 domain"/>
    <property type="match status" value="1"/>
</dbReference>
<dbReference type="GO" id="GO:0004252">
    <property type="term" value="F:serine-type endopeptidase activity"/>
    <property type="evidence" value="ECO:0007669"/>
    <property type="project" value="UniProtKB-UniRule"/>
</dbReference>
<protein>
    <submittedName>
        <fullName evidence="12">Peptidase inhibitor I9</fullName>
    </submittedName>
</protein>
<feature type="domain" description="PA" evidence="9">
    <location>
        <begin position="476"/>
        <end position="542"/>
    </location>
</feature>
<organism evidence="12 13">
    <name type="scientific">Rugamonas rubra</name>
    <dbReference type="NCBI Taxonomy" id="758825"/>
    <lineage>
        <taxon>Bacteria</taxon>
        <taxon>Pseudomonadati</taxon>
        <taxon>Pseudomonadota</taxon>
        <taxon>Betaproteobacteria</taxon>
        <taxon>Burkholderiales</taxon>
        <taxon>Oxalobacteraceae</taxon>
        <taxon>Telluria group</taxon>
        <taxon>Rugamonas</taxon>
    </lineage>
</organism>
<keyword evidence="4 6" id="KW-0720">Serine protease</keyword>
<dbReference type="PROSITE" id="PS00138">
    <property type="entry name" value="SUBTILASE_SER"/>
    <property type="match status" value="1"/>
</dbReference>
<dbReference type="AlphaFoldDB" id="A0A1I4QHA3"/>
<dbReference type="SUPFAM" id="SSF52025">
    <property type="entry name" value="PA domain"/>
    <property type="match status" value="1"/>
</dbReference>
<dbReference type="Pfam" id="PF00082">
    <property type="entry name" value="Peptidase_S8"/>
    <property type="match status" value="1"/>
</dbReference>
<dbReference type="SUPFAM" id="SSF52743">
    <property type="entry name" value="Subtilisin-like"/>
    <property type="match status" value="1"/>
</dbReference>
<dbReference type="RefSeq" id="WP_093389401.1">
    <property type="nucleotide sequence ID" value="NZ_FOTW01000019.1"/>
</dbReference>
<dbReference type="InterPro" id="IPR000209">
    <property type="entry name" value="Peptidase_S8/S53_dom"/>
</dbReference>
<dbReference type="OrthoDB" id="614750at2"/>
<dbReference type="InterPro" id="IPR041469">
    <property type="entry name" value="Subtilisin-like_FN3"/>
</dbReference>
<name>A0A1I4QHA3_9BURK</name>
<evidence type="ECO:0000313" key="12">
    <source>
        <dbReference type="EMBL" id="SFM39481.1"/>
    </source>
</evidence>
<dbReference type="Gene3D" id="2.60.40.2310">
    <property type="match status" value="1"/>
</dbReference>
<dbReference type="CDD" id="cd02120">
    <property type="entry name" value="PA_subtilisin_like"/>
    <property type="match status" value="1"/>
</dbReference>
<evidence type="ECO:0000256" key="1">
    <source>
        <dbReference type="ARBA" id="ARBA00011073"/>
    </source>
</evidence>
<feature type="signal peptide" evidence="7">
    <location>
        <begin position="1"/>
        <end position="30"/>
    </location>
</feature>
<accession>A0A1I4QHA3</accession>
<dbReference type="Proteomes" id="UP000199470">
    <property type="component" value="Unassembled WGS sequence"/>
</dbReference>
<evidence type="ECO:0000256" key="6">
    <source>
        <dbReference type="PROSITE-ProRule" id="PRU01240"/>
    </source>
</evidence>
<gene>
    <name evidence="12" type="ORF">SAMN02982985_03923</name>
</gene>
<dbReference type="InterPro" id="IPR003137">
    <property type="entry name" value="PA_domain"/>
</dbReference>
<reference evidence="12 13" key="1">
    <citation type="submission" date="2016-10" db="EMBL/GenBank/DDBJ databases">
        <authorList>
            <person name="de Groot N.N."/>
        </authorList>
    </citation>
    <scope>NUCLEOTIDE SEQUENCE [LARGE SCALE GENOMIC DNA]</scope>
    <source>
        <strain evidence="12 13">ATCC 43154</strain>
    </source>
</reference>
<evidence type="ECO:0000259" key="8">
    <source>
        <dbReference type="Pfam" id="PF00082"/>
    </source>
</evidence>
<sequence length="1076" mass="108694">MKSTRLIPTHSAIKWAVAALIAGLAVSAGADETRRPYIVQLNSAPAASYNGGVAGLAATKPASGTRLDVSAASVQAYVSHLEAEQAAVVATLPAMETLYDYHLVFNGFSAMLTDAEARKLMANSAVAAITLDQPRQLDTNYTPGFIGLNKAGGLWDQLGGTSGGLNKSGAGEDIVIGIIDGGVWPENPSFADRVDSNGVATHDAAGTLVYGAPPASWKGGCESGQAFGPANCNNKLVGARAFRRSISDANGNILPSFKLHAAEFLSPRDNGGHGTHTASTAGGNANVVAVMDNGTVPVPGVSGMAPRARVATYKVCWTKDDPATTRPDPRWPNYGNGCYGNDSVAAIEQAIKDGVNVLNYSISGSGTSIADPVDLAFKGAVDAGVFVAASAGNSGPANEVNHLGPWMTTVGNSTHDRMFAGTVTLGNGAKYVGASSNPATPTAPMILAKNAGLPGVSPDDLNLQRCFGGLDNVPALLDPAKVAGKLLVCDRGANVLVNKSGNAKTAGAAGVVIANVAGGANTIINQSHDLSTVHVTRADGDLIRAYVGANGVGASGGLDDLKAIKDLSVAAPAMNDSSSRGPNKGDLNVLKPDLTAPGSSILAGYTPNYTVAEHDDMIATGGAGRPNWSLLTGTSMSSPHIAGLAALLHQRHPDWSPAMIRSALMTTGVDVVNTLSGMQQGGLPWGQGAGFAQPSSAADPGLVYDISTNDYNRYLCSSGVTPVGVTCATLASLPAYNLNLPSLTASGVFGNVTLERTVTNVGATSATYTATIAVPGFDAVVTPSTLTIGAGASAKYSVTLRRTSAVQDAWNYGALTWTDGSHVVRSPVTARARVVVAPSILSSKLATGNKTFTIGTGFAGAFSTLKGGLKAASRSSATVTGTNKGNAAAVSAACAAGGGAGIQVHNMAIPAGTLAARFALFNQDTSGYQGGGEDDLDLVMVNAAGTQVAYSGNGGSEELITLSAPAAGNYKVCVVSYAPAVPNTSTYALSSWIVQPGDTGGNLRALVPSRAVLGGTGSVVVSWSNLPAGGRYLGAIAYQVSGDKTASTLISVDTDPASLPATAQLNSGKEANAPKQ</sequence>
<dbReference type="Gene3D" id="3.30.70.80">
    <property type="entry name" value="Peptidase S8 propeptide/proteinase inhibitor I9"/>
    <property type="match status" value="1"/>
</dbReference>